<dbReference type="GO" id="GO:0046872">
    <property type="term" value="F:metal ion binding"/>
    <property type="evidence" value="ECO:0007669"/>
    <property type="project" value="UniProtKB-KW"/>
</dbReference>
<accession>A0A9K3LYY0</accession>
<dbReference type="InterPro" id="IPR050928">
    <property type="entry name" value="ATP-dep_Zn_Metalloprotease"/>
</dbReference>
<comment type="caution">
    <text evidence="18">The sequence shown here is derived from an EMBL/GenBank/DDBJ whole genome shotgun (WGS) entry which is preliminary data.</text>
</comment>
<keyword evidence="19" id="KW-1185">Reference proteome</keyword>
<feature type="compositionally biased region" description="Low complexity" evidence="16">
    <location>
        <begin position="267"/>
        <end position="281"/>
    </location>
</feature>
<dbReference type="FunFam" id="1.20.58.760:FF:000003">
    <property type="entry name" value="AFG3-like AAA ATPase 2"/>
    <property type="match status" value="1"/>
</dbReference>
<feature type="region of interest" description="Disordered" evidence="16">
    <location>
        <begin position="895"/>
        <end position="933"/>
    </location>
</feature>
<feature type="region of interest" description="Disordered" evidence="16">
    <location>
        <begin position="124"/>
        <end position="196"/>
    </location>
</feature>
<dbReference type="SMART" id="SM00382">
    <property type="entry name" value="AAA"/>
    <property type="match status" value="1"/>
</dbReference>
<keyword evidence="8" id="KW-0547">Nucleotide-binding</keyword>
<feature type="compositionally biased region" description="Polar residues" evidence="16">
    <location>
        <begin position="138"/>
        <end position="157"/>
    </location>
</feature>
<evidence type="ECO:0000256" key="12">
    <source>
        <dbReference type="ARBA" id="ARBA00022989"/>
    </source>
</evidence>
<gene>
    <name evidence="18" type="ORF">IV203_019678</name>
</gene>
<feature type="domain" description="AAA+ ATPase" evidence="17">
    <location>
        <begin position="472"/>
        <end position="612"/>
    </location>
</feature>
<protein>
    <submittedName>
        <fullName evidence="18">ATP-dependent metalloprotease FtsH</fullName>
    </submittedName>
</protein>
<dbReference type="EMBL" id="JAGRRH010000004">
    <property type="protein sequence ID" value="KAG7371108.1"/>
    <property type="molecule type" value="Genomic_DNA"/>
</dbReference>
<dbReference type="InterPro" id="IPR000642">
    <property type="entry name" value="Peptidase_M41"/>
</dbReference>
<keyword evidence="6" id="KW-0812">Transmembrane</keyword>
<dbReference type="NCBIfam" id="TIGR01241">
    <property type="entry name" value="FtsH_fam"/>
    <property type="match status" value="1"/>
</dbReference>
<keyword evidence="10" id="KW-0862">Zinc</keyword>
<sequence>MSTGLRTVRFVQRRLRHPNDELRQRALWKGYVPRWASSKSSAVVAWRSRDSDSVLTAIPYGSWLEQEKVKTIHPPCPYASNPTWARNPIIFSQNSLGFPSPLEDLKKLLPSWLNVKVPKGFENFFPKNDKRNIDETEGSSSSGKEATPDASTSNGSSKKNDSSTKHASFKTKENKDEKGKRNKGGIPPPEDNDPQNIPAMIALLLMVMAARRLFGDDETGGNSRNGKEITFVDFRNYLLDSGQVEKIVVVNNSMARVILHPGSKGMPSNRTSLSSTASLSSPSSAVMIDNSMQQKHDGEPDNTVLEFNKPDGLSSVGLSSTAGLPALSSTNVTMGPANTPAYHFYIGSVESFEDKLSKAQGDIHPREWVPVQYVNEVNLLAEFIKATPMLALIAILFYYSRGLMGGAGAGSGGGGMGGIFQVGKSNAKKINPESVKVSFKDVAGCQQAKTEVMEFVQFLSSPEQFTKLGAKIPKGALLCGPPGTGKTLLAKAVAGEAGVPFYSISGSDFIEMFVGVGPSRVRDLFKEARNNSPCIIFIDEIDAVGRQRGRGGFSGGNDERENTLNQLLVEMDGFNPTTGVVVLAGTNRVDILDQALTRPGRFDRQITVDKPDLQGRKEIFNVHLKGLTLKGEKEDYAGRLAGLTPGFAGADIANLCNEAAIVAARRKGDYVTFQDFEKATDRIIGGLESNKIMSDHEKEVVAYHEAGHAVAGWFLEHADPLLKVTIIPRSSGALGFAQYLPKETFLRTQEQIMDIVCKALAGRAAEDVFFGRVTTGASDDLKRVTQLVYSTIQTYGMNSRVGQLAYPQNDDGMPGDKPYSDSTAEAMDDEARAIVDAAYIRTVALIKEHKEDVEKVAKLLLEKETITHDDIVDLIGDRPFQGDAQYQEYISRRDELKRAATEKDNSDKSSDDAGAVETNDTGSNAGGLAPGLA</sequence>
<evidence type="ECO:0000256" key="1">
    <source>
        <dbReference type="ARBA" id="ARBA00001947"/>
    </source>
</evidence>
<evidence type="ECO:0000256" key="14">
    <source>
        <dbReference type="ARBA" id="ARBA00023128"/>
    </source>
</evidence>
<evidence type="ECO:0000256" key="3">
    <source>
        <dbReference type="ARBA" id="ARBA00010044"/>
    </source>
</evidence>
<dbReference type="InterPro" id="IPR005936">
    <property type="entry name" value="FtsH"/>
</dbReference>
<evidence type="ECO:0000256" key="4">
    <source>
        <dbReference type="ARBA" id="ARBA00010550"/>
    </source>
</evidence>
<dbReference type="CDD" id="cd19501">
    <property type="entry name" value="RecA-like_FtsH"/>
    <property type="match status" value="1"/>
</dbReference>
<proteinExistence type="inferred from homology"/>
<reference evidence="18" key="1">
    <citation type="journal article" date="2021" name="Sci. Rep.">
        <title>Diploid genomic architecture of Nitzschia inconspicua, an elite biomass production diatom.</title>
        <authorList>
            <person name="Oliver A."/>
            <person name="Podell S."/>
            <person name="Pinowska A."/>
            <person name="Traller J.C."/>
            <person name="Smith S.R."/>
            <person name="McClure R."/>
            <person name="Beliaev A."/>
            <person name="Bohutskyi P."/>
            <person name="Hill E.A."/>
            <person name="Rabines A."/>
            <person name="Zheng H."/>
            <person name="Allen L.Z."/>
            <person name="Kuo A."/>
            <person name="Grigoriev I.V."/>
            <person name="Allen A.E."/>
            <person name="Hazlebeck D."/>
            <person name="Allen E.E."/>
        </authorList>
    </citation>
    <scope>NUCLEOTIDE SEQUENCE</scope>
    <source>
        <strain evidence="18">Hildebrandi</strain>
    </source>
</reference>
<comment type="subcellular location">
    <subcellularLocation>
        <location evidence="2">Mitochondrion membrane</location>
        <topology evidence="2">Multi-pass membrane protein</topology>
    </subcellularLocation>
</comment>
<dbReference type="GO" id="GO:0005524">
    <property type="term" value="F:ATP binding"/>
    <property type="evidence" value="ECO:0007669"/>
    <property type="project" value="UniProtKB-KW"/>
</dbReference>
<evidence type="ECO:0000256" key="7">
    <source>
        <dbReference type="ARBA" id="ARBA00022723"/>
    </source>
</evidence>
<feature type="region of interest" description="Disordered" evidence="16">
    <location>
        <begin position="261"/>
        <end position="281"/>
    </location>
</feature>
<dbReference type="Pfam" id="PF00004">
    <property type="entry name" value="AAA"/>
    <property type="match status" value="1"/>
</dbReference>
<evidence type="ECO:0000256" key="9">
    <source>
        <dbReference type="ARBA" id="ARBA00022801"/>
    </source>
</evidence>
<dbReference type="PANTHER" id="PTHR43655">
    <property type="entry name" value="ATP-DEPENDENT PROTEASE"/>
    <property type="match status" value="1"/>
</dbReference>
<dbReference type="AlphaFoldDB" id="A0A9K3LYY0"/>
<dbReference type="Pfam" id="PF01434">
    <property type="entry name" value="Peptidase_M41"/>
    <property type="match status" value="1"/>
</dbReference>
<keyword evidence="5" id="KW-0645">Protease</keyword>
<dbReference type="Pfam" id="PF17862">
    <property type="entry name" value="AAA_lid_3"/>
    <property type="match status" value="1"/>
</dbReference>
<dbReference type="Proteomes" id="UP000693970">
    <property type="component" value="Unassembled WGS sequence"/>
</dbReference>
<dbReference type="GO" id="GO:0004222">
    <property type="term" value="F:metalloendopeptidase activity"/>
    <property type="evidence" value="ECO:0007669"/>
    <property type="project" value="InterPro"/>
</dbReference>
<dbReference type="InterPro" id="IPR003593">
    <property type="entry name" value="AAA+_ATPase"/>
</dbReference>
<keyword evidence="12" id="KW-1133">Transmembrane helix</keyword>
<dbReference type="HAMAP" id="MF_01458">
    <property type="entry name" value="FtsH"/>
    <property type="match status" value="1"/>
</dbReference>
<dbReference type="InterPro" id="IPR003960">
    <property type="entry name" value="ATPase_AAA_CS"/>
</dbReference>
<dbReference type="PROSITE" id="PS00674">
    <property type="entry name" value="AAA"/>
    <property type="match status" value="1"/>
</dbReference>
<dbReference type="GO" id="GO:0004176">
    <property type="term" value="F:ATP-dependent peptidase activity"/>
    <property type="evidence" value="ECO:0007669"/>
    <property type="project" value="InterPro"/>
</dbReference>
<evidence type="ECO:0000259" key="17">
    <source>
        <dbReference type="SMART" id="SM00382"/>
    </source>
</evidence>
<dbReference type="InterPro" id="IPR003959">
    <property type="entry name" value="ATPase_AAA_core"/>
</dbReference>
<evidence type="ECO:0000256" key="5">
    <source>
        <dbReference type="ARBA" id="ARBA00022670"/>
    </source>
</evidence>
<keyword evidence="13 18" id="KW-0482">Metalloprotease</keyword>
<keyword evidence="7" id="KW-0479">Metal-binding</keyword>
<keyword evidence="9" id="KW-0378">Hydrolase</keyword>
<evidence type="ECO:0000256" key="6">
    <source>
        <dbReference type="ARBA" id="ARBA00022692"/>
    </source>
</evidence>
<organism evidence="18 19">
    <name type="scientific">Nitzschia inconspicua</name>
    <dbReference type="NCBI Taxonomy" id="303405"/>
    <lineage>
        <taxon>Eukaryota</taxon>
        <taxon>Sar</taxon>
        <taxon>Stramenopiles</taxon>
        <taxon>Ochrophyta</taxon>
        <taxon>Bacillariophyta</taxon>
        <taxon>Bacillariophyceae</taxon>
        <taxon>Bacillariophycidae</taxon>
        <taxon>Bacillariales</taxon>
        <taxon>Bacillariaceae</taxon>
        <taxon>Nitzschia</taxon>
    </lineage>
</organism>
<keyword evidence="14" id="KW-0496">Mitochondrion</keyword>
<dbReference type="FunFam" id="3.40.50.300:FF:000001">
    <property type="entry name" value="ATP-dependent zinc metalloprotease FtsH"/>
    <property type="match status" value="1"/>
</dbReference>
<evidence type="ECO:0000313" key="19">
    <source>
        <dbReference type="Proteomes" id="UP000693970"/>
    </source>
</evidence>
<dbReference type="InterPro" id="IPR041569">
    <property type="entry name" value="AAA_lid_3"/>
</dbReference>
<evidence type="ECO:0000256" key="10">
    <source>
        <dbReference type="ARBA" id="ARBA00022833"/>
    </source>
</evidence>
<comment type="similarity">
    <text evidence="4">In the N-terminal section; belongs to the AAA ATPase family.</text>
</comment>
<dbReference type="FunFam" id="1.10.8.60:FF:000019">
    <property type="entry name" value="AFG3-like AAA ATPase 2"/>
    <property type="match status" value="1"/>
</dbReference>
<name>A0A9K3LYY0_9STRA</name>
<evidence type="ECO:0000313" key="18">
    <source>
        <dbReference type="EMBL" id="KAG7371108.1"/>
    </source>
</evidence>
<comment type="cofactor">
    <cofactor evidence="1">
        <name>Zn(2+)</name>
        <dbReference type="ChEBI" id="CHEBI:29105"/>
    </cofactor>
</comment>
<feature type="compositionally biased region" description="Basic and acidic residues" evidence="16">
    <location>
        <begin position="158"/>
        <end position="179"/>
    </location>
</feature>
<keyword evidence="15" id="KW-0472">Membrane</keyword>
<dbReference type="GO" id="GO:0016887">
    <property type="term" value="F:ATP hydrolysis activity"/>
    <property type="evidence" value="ECO:0007669"/>
    <property type="project" value="InterPro"/>
</dbReference>
<comment type="similarity">
    <text evidence="3">In the C-terminal section; belongs to the peptidase M41 family.</text>
</comment>
<evidence type="ECO:0000256" key="16">
    <source>
        <dbReference type="SAM" id="MobiDB-lite"/>
    </source>
</evidence>
<keyword evidence="11" id="KW-0067">ATP-binding</keyword>
<dbReference type="PANTHER" id="PTHR43655:SF2">
    <property type="entry name" value="AFG3 LIKE MATRIX AAA PEPTIDASE SUBUNIT 2, ISOFORM A"/>
    <property type="match status" value="1"/>
</dbReference>
<evidence type="ECO:0000256" key="13">
    <source>
        <dbReference type="ARBA" id="ARBA00023049"/>
    </source>
</evidence>
<evidence type="ECO:0000256" key="11">
    <source>
        <dbReference type="ARBA" id="ARBA00022840"/>
    </source>
</evidence>
<dbReference type="GO" id="GO:0034982">
    <property type="term" value="P:mitochondrial protein processing"/>
    <property type="evidence" value="ECO:0007669"/>
    <property type="project" value="TreeGrafter"/>
</dbReference>
<dbReference type="OrthoDB" id="1413014at2759"/>
<feature type="compositionally biased region" description="Gly residues" evidence="16">
    <location>
        <begin position="924"/>
        <end position="933"/>
    </location>
</feature>
<feature type="compositionally biased region" description="Basic and acidic residues" evidence="16">
    <location>
        <begin position="895"/>
        <end position="911"/>
    </location>
</feature>
<dbReference type="GO" id="GO:0005745">
    <property type="term" value="C:m-AAA complex"/>
    <property type="evidence" value="ECO:0007669"/>
    <property type="project" value="TreeGrafter"/>
</dbReference>
<evidence type="ECO:0000256" key="2">
    <source>
        <dbReference type="ARBA" id="ARBA00004225"/>
    </source>
</evidence>
<reference evidence="18" key="2">
    <citation type="submission" date="2021-04" db="EMBL/GenBank/DDBJ databases">
        <authorList>
            <person name="Podell S."/>
        </authorList>
    </citation>
    <scope>NUCLEOTIDE SEQUENCE</scope>
    <source>
        <strain evidence="18">Hildebrandi</strain>
    </source>
</reference>
<evidence type="ECO:0000256" key="8">
    <source>
        <dbReference type="ARBA" id="ARBA00022741"/>
    </source>
</evidence>
<evidence type="ECO:0000256" key="15">
    <source>
        <dbReference type="ARBA" id="ARBA00023136"/>
    </source>
</evidence>